<evidence type="ECO:0000313" key="1">
    <source>
        <dbReference type="EMBL" id="KAF0726802.1"/>
    </source>
</evidence>
<proteinExistence type="predicted"/>
<comment type="caution">
    <text evidence="1">The sequence shown here is derived from an EMBL/GenBank/DDBJ whole genome shotgun (WGS) entry which is preliminary data.</text>
</comment>
<accession>A0A6G0WHZ4</accession>
<name>A0A6G0WHZ4_9STRA</name>
<organism evidence="1 2">
    <name type="scientific">Aphanomyces euteiches</name>
    <dbReference type="NCBI Taxonomy" id="100861"/>
    <lineage>
        <taxon>Eukaryota</taxon>
        <taxon>Sar</taxon>
        <taxon>Stramenopiles</taxon>
        <taxon>Oomycota</taxon>
        <taxon>Saprolegniomycetes</taxon>
        <taxon>Saprolegniales</taxon>
        <taxon>Verrucalvaceae</taxon>
        <taxon>Aphanomyces</taxon>
    </lineage>
</organism>
<reference evidence="1 2" key="1">
    <citation type="submission" date="2019-07" db="EMBL/GenBank/DDBJ databases">
        <title>Genomics analysis of Aphanomyces spp. identifies a new class of oomycete effector associated with host adaptation.</title>
        <authorList>
            <person name="Gaulin E."/>
        </authorList>
    </citation>
    <scope>NUCLEOTIDE SEQUENCE [LARGE SCALE GENOMIC DNA]</scope>
    <source>
        <strain evidence="1 2">ATCC 201684</strain>
    </source>
</reference>
<dbReference type="Proteomes" id="UP000481153">
    <property type="component" value="Unassembled WGS sequence"/>
</dbReference>
<keyword evidence="2" id="KW-1185">Reference proteome</keyword>
<protein>
    <submittedName>
        <fullName evidence="1">Uncharacterized protein</fullName>
    </submittedName>
</protein>
<sequence length="78" mass="8435">MLRRSSASFDLTLLVTPDEAEDVHVKHRLASETAVPPLAMTLFVETPRPPHNHANGSAVELLARPGCPIASMADCRSM</sequence>
<dbReference type="AlphaFoldDB" id="A0A6G0WHZ4"/>
<dbReference type="EMBL" id="VJMJ01000207">
    <property type="protein sequence ID" value="KAF0726802.1"/>
    <property type="molecule type" value="Genomic_DNA"/>
</dbReference>
<gene>
    <name evidence="1" type="ORF">Ae201684_015058</name>
</gene>
<evidence type="ECO:0000313" key="2">
    <source>
        <dbReference type="Proteomes" id="UP000481153"/>
    </source>
</evidence>